<dbReference type="SUPFAM" id="SSF103473">
    <property type="entry name" value="MFS general substrate transporter"/>
    <property type="match status" value="1"/>
</dbReference>
<dbReference type="InterPro" id="IPR011701">
    <property type="entry name" value="MFS"/>
</dbReference>
<feature type="transmembrane region" description="Helical" evidence="3">
    <location>
        <begin position="68"/>
        <end position="86"/>
    </location>
</feature>
<accession>A0ABR0RSH1</accession>
<comment type="similarity">
    <text evidence="2">Belongs to the major facilitator superfamily. Monocarboxylate porter (TC 2.A.1.13) family.</text>
</comment>
<feature type="transmembrane region" description="Helical" evidence="3">
    <location>
        <begin position="464"/>
        <end position="488"/>
    </location>
</feature>
<protein>
    <recommendedName>
        <fullName evidence="6">Major facilitator superfamily (MFS) profile domain-containing protein</fullName>
    </recommendedName>
</protein>
<dbReference type="Proteomes" id="UP001334248">
    <property type="component" value="Unassembled WGS sequence"/>
</dbReference>
<feature type="transmembrane region" description="Helical" evidence="3">
    <location>
        <begin position="386"/>
        <end position="406"/>
    </location>
</feature>
<evidence type="ECO:0008006" key="6">
    <source>
        <dbReference type="Google" id="ProtNLM"/>
    </source>
</evidence>
<sequence>MESTAVSEEQLQHPTSEQDIALLESFDHKSKAGSYRTKQDLQANPIVIFSAVDHSQHHPFPAQDNSATAYRVLTAAILFESILLGFPLSYGVFQDHYSTHFPTSSISPWIGVLSNGLPFLGAPAMAYLCQYRSLDLRFYIIAGWVLCVVSLLASVFCTSLQTLVLTQGLLYGLGLTLVDIPVLSLINTWFKKRRGIAYGLIFGGADLLAIAYTFVITRLLSAYGLKLTTAVLVAILFCIGGPPILLLKPRQHNAGRLWDQRCSISSADVDCTVSPQPRNNWSTQVSEKRYYQRSIYYIFTVANLLQALAFYLPFIYLPSFTTDLGYSASWSALVLSIANLPQVFGEIGFGKLSDKIHVKYLVIVSTTIASVSTFVLWGIFAARSMAVLLIFAFLFGCFGSGFLALWARMGTLFGEKDAQMVYSTMCFGRGLGSIVSGPISSTLFSLSGSAVSKLDFGAGKYAGLVFFVGACMASSAIVGVSGVVTLSWKNKANNLGNRLHSESASRLSWDNK</sequence>
<dbReference type="InterPro" id="IPR036259">
    <property type="entry name" value="MFS_trans_sf"/>
</dbReference>
<dbReference type="Gene3D" id="1.20.1250.20">
    <property type="entry name" value="MFS general substrate transporter like domains"/>
    <property type="match status" value="2"/>
</dbReference>
<dbReference type="InterPro" id="IPR050327">
    <property type="entry name" value="Proton-linked_MCT"/>
</dbReference>
<comment type="subcellular location">
    <subcellularLocation>
        <location evidence="1">Membrane</location>
        <topology evidence="1">Multi-pass membrane protein</topology>
    </subcellularLocation>
</comment>
<evidence type="ECO:0000256" key="3">
    <source>
        <dbReference type="SAM" id="Phobius"/>
    </source>
</evidence>
<keyword evidence="3" id="KW-1133">Transmembrane helix</keyword>
<feature type="transmembrane region" description="Helical" evidence="3">
    <location>
        <begin position="227"/>
        <end position="247"/>
    </location>
</feature>
<dbReference type="PANTHER" id="PTHR11360">
    <property type="entry name" value="MONOCARBOXYLATE TRANSPORTER"/>
    <property type="match status" value="1"/>
</dbReference>
<feature type="transmembrane region" description="Helical" evidence="3">
    <location>
        <begin position="295"/>
        <end position="316"/>
    </location>
</feature>
<dbReference type="RefSeq" id="XP_064731280.1">
    <property type="nucleotide sequence ID" value="XM_064872622.1"/>
</dbReference>
<proteinExistence type="inferred from homology"/>
<gene>
    <name evidence="4" type="ORF">PMZ80_004196</name>
</gene>
<feature type="transmembrane region" description="Helical" evidence="3">
    <location>
        <begin position="106"/>
        <end position="129"/>
    </location>
</feature>
<reference evidence="4 5" key="1">
    <citation type="journal article" date="2023" name="Res Sq">
        <title>Genomic and morphological characterization of Knufia obscura isolated from the Mars 2020 spacecraft assembly facility.</title>
        <authorList>
            <person name="Chander A.M."/>
            <person name="Teixeira M.M."/>
            <person name="Singh N.K."/>
            <person name="Williams M.P."/>
            <person name="Parker C.W."/>
            <person name="Leo P."/>
            <person name="Stajich J.E."/>
            <person name="Torok T."/>
            <person name="Tighe S."/>
            <person name="Mason C.E."/>
            <person name="Venkateswaran K."/>
        </authorList>
    </citation>
    <scope>NUCLEOTIDE SEQUENCE [LARGE SCALE GENOMIC DNA]</scope>
    <source>
        <strain evidence="4 5">CCFEE 5817</strain>
    </source>
</reference>
<evidence type="ECO:0000256" key="1">
    <source>
        <dbReference type="ARBA" id="ARBA00004141"/>
    </source>
</evidence>
<feature type="transmembrane region" description="Helical" evidence="3">
    <location>
        <begin position="168"/>
        <end position="190"/>
    </location>
</feature>
<feature type="transmembrane region" description="Helical" evidence="3">
    <location>
        <begin position="136"/>
        <end position="156"/>
    </location>
</feature>
<dbReference type="EMBL" id="JAVHJV010000004">
    <property type="protein sequence ID" value="KAK5943190.1"/>
    <property type="molecule type" value="Genomic_DNA"/>
</dbReference>
<name>A0ABR0RSH1_9EURO</name>
<feature type="transmembrane region" description="Helical" evidence="3">
    <location>
        <begin position="426"/>
        <end position="444"/>
    </location>
</feature>
<keyword evidence="3" id="KW-0472">Membrane</keyword>
<feature type="transmembrane region" description="Helical" evidence="3">
    <location>
        <begin position="328"/>
        <end position="348"/>
    </location>
</feature>
<organism evidence="4 5">
    <name type="scientific">Knufia obscura</name>
    <dbReference type="NCBI Taxonomy" id="1635080"/>
    <lineage>
        <taxon>Eukaryota</taxon>
        <taxon>Fungi</taxon>
        <taxon>Dikarya</taxon>
        <taxon>Ascomycota</taxon>
        <taxon>Pezizomycotina</taxon>
        <taxon>Eurotiomycetes</taxon>
        <taxon>Chaetothyriomycetidae</taxon>
        <taxon>Chaetothyriales</taxon>
        <taxon>Trichomeriaceae</taxon>
        <taxon>Knufia</taxon>
    </lineage>
</organism>
<dbReference type="Pfam" id="PF07690">
    <property type="entry name" value="MFS_1"/>
    <property type="match status" value="1"/>
</dbReference>
<keyword evidence="5" id="KW-1185">Reference proteome</keyword>
<dbReference type="PANTHER" id="PTHR11360:SF287">
    <property type="entry name" value="MFS MONOCARBOXYLATE TRANSPORTER"/>
    <property type="match status" value="1"/>
</dbReference>
<dbReference type="GeneID" id="89997645"/>
<comment type="caution">
    <text evidence="4">The sequence shown here is derived from an EMBL/GenBank/DDBJ whole genome shotgun (WGS) entry which is preliminary data.</text>
</comment>
<evidence type="ECO:0000313" key="5">
    <source>
        <dbReference type="Proteomes" id="UP001334248"/>
    </source>
</evidence>
<evidence type="ECO:0000313" key="4">
    <source>
        <dbReference type="EMBL" id="KAK5943190.1"/>
    </source>
</evidence>
<evidence type="ECO:0000256" key="2">
    <source>
        <dbReference type="ARBA" id="ARBA00006727"/>
    </source>
</evidence>
<keyword evidence="3" id="KW-0812">Transmembrane</keyword>
<feature type="transmembrane region" description="Helical" evidence="3">
    <location>
        <begin position="360"/>
        <end position="380"/>
    </location>
</feature>
<feature type="transmembrane region" description="Helical" evidence="3">
    <location>
        <begin position="197"/>
        <end position="215"/>
    </location>
</feature>